<evidence type="ECO:0000313" key="1">
    <source>
        <dbReference type="EMBL" id="TMS33504.1"/>
    </source>
</evidence>
<comment type="caution">
    <text evidence="1">The sequence shown here is derived from an EMBL/GenBank/DDBJ whole genome shotgun (WGS) entry which is preliminary data.</text>
</comment>
<organism evidence="1 2">
    <name type="scientific">Steinernema carpocapsae</name>
    <name type="common">Entomopathogenic nematode</name>
    <dbReference type="NCBI Taxonomy" id="34508"/>
    <lineage>
        <taxon>Eukaryota</taxon>
        <taxon>Metazoa</taxon>
        <taxon>Ecdysozoa</taxon>
        <taxon>Nematoda</taxon>
        <taxon>Chromadorea</taxon>
        <taxon>Rhabditida</taxon>
        <taxon>Tylenchina</taxon>
        <taxon>Panagrolaimomorpha</taxon>
        <taxon>Strongyloidoidea</taxon>
        <taxon>Steinernematidae</taxon>
        <taxon>Steinernema</taxon>
    </lineage>
</organism>
<protein>
    <submittedName>
        <fullName evidence="1">Uncharacterized protein</fullName>
    </submittedName>
</protein>
<reference evidence="1 2" key="1">
    <citation type="journal article" date="2015" name="Genome Biol.">
        <title>Comparative genomics of Steinernema reveals deeply conserved gene regulatory networks.</title>
        <authorList>
            <person name="Dillman A.R."/>
            <person name="Macchietto M."/>
            <person name="Porter C.F."/>
            <person name="Rogers A."/>
            <person name="Williams B."/>
            <person name="Antoshechkin I."/>
            <person name="Lee M.M."/>
            <person name="Goodwin Z."/>
            <person name="Lu X."/>
            <person name="Lewis E.E."/>
            <person name="Goodrich-Blair H."/>
            <person name="Stock S.P."/>
            <person name="Adams B.J."/>
            <person name="Sternberg P.W."/>
            <person name="Mortazavi A."/>
        </authorList>
    </citation>
    <scope>NUCLEOTIDE SEQUENCE [LARGE SCALE GENOMIC DNA]</scope>
    <source>
        <strain evidence="1 2">ALL</strain>
    </source>
</reference>
<dbReference type="Proteomes" id="UP000298663">
    <property type="component" value="Unassembled WGS sequence"/>
</dbReference>
<name>A0A4U8UKP2_STECR</name>
<gene>
    <name evidence="1" type="ORF">L596_001236</name>
</gene>
<keyword evidence="2" id="KW-1185">Reference proteome</keyword>
<proteinExistence type="predicted"/>
<dbReference type="EMBL" id="AZBU02000001">
    <property type="protein sequence ID" value="TMS33504.1"/>
    <property type="molecule type" value="Genomic_DNA"/>
</dbReference>
<sequence length="166" mass="19788">MDIRDILRTTMEQSLVMLGEFVDDRNTAFFNALSDGQQMIALYKEHLRDLERHYLNVVPHQRFCLERYTRRMFRYSLRNREILQQWSEDLDFLRHLLANSEDASEEELAQLCQGICTYGTTMRRQNRMESVPILRRIFDLTIHVMRHTLDLENEHLAAAQAAQQQA</sequence>
<accession>A0A4U8UKP2</accession>
<evidence type="ECO:0000313" key="2">
    <source>
        <dbReference type="Proteomes" id="UP000298663"/>
    </source>
</evidence>
<dbReference type="AlphaFoldDB" id="A0A4U8UKP2"/>
<reference evidence="1 2" key="2">
    <citation type="journal article" date="2019" name="G3 (Bethesda)">
        <title>Hybrid Assembly of the Genome of the Entomopathogenic Nematode Steinernema carpocapsae Identifies the X-Chromosome.</title>
        <authorList>
            <person name="Serra L."/>
            <person name="Macchietto M."/>
            <person name="Macias-Munoz A."/>
            <person name="McGill C.J."/>
            <person name="Rodriguez I.M."/>
            <person name="Rodriguez B."/>
            <person name="Murad R."/>
            <person name="Mortazavi A."/>
        </authorList>
    </citation>
    <scope>NUCLEOTIDE SEQUENCE [LARGE SCALE GENOMIC DNA]</scope>
    <source>
        <strain evidence="1 2">ALL</strain>
    </source>
</reference>